<proteinExistence type="predicted"/>
<keyword evidence="2" id="KW-1185">Reference proteome</keyword>
<accession>A0A5B7J9Y6</accession>
<gene>
    <name evidence="1" type="ORF">E2C01_088683</name>
</gene>
<evidence type="ECO:0000313" key="2">
    <source>
        <dbReference type="Proteomes" id="UP000324222"/>
    </source>
</evidence>
<dbReference type="AlphaFoldDB" id="A0A5B7J9Y6"/>
<organism evidence="1 2">
    <name type="scientific">Portunus trituberculatus</name>
    <name type="common">Swimming crab</name>
    <name type="synonym">Neptunus trituberculatus</name>
    <dbReference type="NCBI Taxonomy" id="210409"/>
    <lineage>
        <taxon>Eukaryota</taxon>
        <taxon>Metazoa</taxon>
        <taxon>Ecdysozoa</taxon>
        <taxon>Arthropoda</taxon>
        <taxon>Crustacea</taxon>
        <taxon>Multicrustacea</taxon>
        <taxon>Malacostraca</taxon>
        <taxon>Eumalacostraca</taxon>
        <taxon>Eucarida</taxon>
        <taxon>Decapoda</taxon>
        <taxon>Pleocyemata</taxon>
        <taxon>Brachyura</taxon>
        <taxon>Eubrachyura</taxon>
        <taxon>Portunoidea</taxon>
        <taxon>Portunidae</taxon>
        <taxon>Portuninae</taxon>
        <taxon>Portunus</taxon>
    </lineage>
</organism>
<dbReference type="Proteomes" id="UP000324222">
    <property type="component" value="Unassembled WGS sequence"/>
</dbReference>
<reference evidence="1 2" key="1">
    <citation type="submission" date="2019-05" db="EMBL/GenBank/DDBJ databases">
        <title>Another draft genome of Portunus trituberculatus and its Hox gene families provides insights of decapod evolution.</title>
        <authorList>
            <person name="Jeong J.-H."/>
            <person name="Song I."/>
            <person name="Kim S."/>
            <person name="Choi T."/>
            <person name="Kim D."/>
            <person name="Ryu S."/>
            <person name="Kim W."/>
        </authorList>
    </citation>
    <scope>NUCLEOTIDE SEQUENCE [LARGE SCALE GENOMIC DNA]</scope>
    <source>
        <tissue evidence="1">Muscle</tissue>
    </source>
</reference>
<dbReference type="EMBL" id="VSRR010095248">
    <property type="protein sequence ID" value="MPC93550.1"/>
    <property type="molecule type" value="Genomic_DNA"/>
</dbReference>
<sequence length="81" mass="8919">MAEIISDNATSISLCSNHAPDIHSDHALWPVCSSAYSHFIIESKAMKLRVLKCLEMANPNWCCHLVSKCTYAGIVIKKNGT</sequence>
<comment type="caution">
    <text evidence="1">The sequence shown here is derived from an EMBL/GenBank/DDBJ whole genome shotgun (WGS) entry which is preliminary data.</text>
</comment>
<name>A0A5B7J9Y6_PORTR</name>
<evidence type="ECO:0000313" key="1">
    <source>
        <dbReference type="EMBL" id="MPC93550.1"/>
    </source>
</evidence>
<protein>
    <submittedName>
        <fullName evidence="1">Uncharacterized protein</fullName>
    </submittedName>
</protein>